<dbReference type="AlphaFoldDB" id="C6WXI5"/>
<reference evidence="3" key="1">
    <citation type="submission" date="2009-07" db="EMBL/GenBank/DDBJ databases">
        <title>Complete sequence of Methylotenera mobilis JLW8.</title>
        <authorList>
            <consortium name="US DOE Joint Genome Institute"/>
            <person name="Lucas S."/>
            <person name="Copeland A."/>
            <person name="Lapidus A."/>
            <person name="Glavina del Rio T."/>
            <person name="Tice H."/>
            <person name="Bruce D."/>
            <person name="Goodwin L."/>
            <person name="Pitluck S."/>
            <person name="LaButti K.M."/>
            <person name="Clum A."/>
            <person name="Larimer F."/>
            <person name="Land M."/>
            <person name="Hauser L."/>
            <person name="Kyrpides N."/>
            <person name="Mikhailova N."/>
            <person name="Kayluzhnaya M."/>
            <person name="Chistoserdova L."/>
        </authorList>
    </citation>
    <scope>NUCLEOTIDE SEQUENCE [LARGE SCALE GENOMIC DNA]</scope>
    <source>
        <strain evidence="3">JLW8 / ATCC BAA-1282 / DSM 17540</strain>
    </source>
</reference>
<protein>
    <recommendedName>
        <fullName evidence="1">Prolyl 4-hydroxylase alpha subunit Fe(2+) 2OG dioxygenase domain-containing protein</fullName>
    </recommendedName>
</protein>
<accession>C6WXI5</accession>
<reference evidence="2 3" key="2">
    <citation type="journal article" date="2011" name="J. Bacteriol.">
        <title>Genomes of three methylotrophs from a single niche uncover genetic and metabolic divergence of Methylophilaceae.</title>
        <authorList>
            <person name="Lapidus A."/>
            <person name="Clum A."/>
            <person name="Labutti K."/>
            <person name="Kaluzhnaya M.G."/>
            <person name="Lim S."/>
            <person name="Beck D.A."/>
            <person name="Glavina Del Rio T."/>
            <person name="Nolan M."/>
            <person name="Mavromatis K."/>
            <person name="Huntemann M."/>
            <person name="Lucas S."/>
            <person name="Lidstrom M.E."/>
            <person name="Ivanova N."/>
            <person name="Chistoserdova L."/>
        </authorList>
    </citation>
    <scope>NUCLEOTIDE SEQUENCE [LARGE SCALE GENOMIC DNA]</scope>
    <source>
        <strain evidence="3">JLW8 / ATCC BAA-1282 / DSM 17540</strain>
    </source>
</reference>
<dbReference type="KEGG" id="mmb:Mmol_1730"/>
<dbReference type="STRING" id="583345.Mmol_1730"/>
<dbReference type="Gene3D" id="2.60.120.620">
    <property type="entry name" value="q2cbj1_9rhob like domain"/>
    <property type="match status" value="1"/>
</dbReference>
<evidence type="ECO:0000313" key="2">
    <source>
        <dbReference type="EMBL" id="ACT48634.1"/>
    </source>
</evidence>
<sequence length="299" mass="33898">MMSDVKSLLPIESTDGFVLDQAVSRAIGEDLMGEYAFAEPYPHIVIDNFLPAEMAEQLLAHFPEDAKAHDKTYQKGYGGTHKRQILPYDCDVYMRDAFAFFNSAAMLQFLEGVTNIRGLLPDPYFSGGGLHETSNGGLLGIHADFRVNESLQTLRRVNLLIYLNKDWQDAYGGKLELWDREMTAMVKSVSPVFNRCVIFNTDEDSFHGHPDPLTLPDGVSRRSIALYYYTAMPISNDSGESRHTLYVARPHDSEQVKADVRKLAKKREKRAKKLFQAHEQQSMKQKLASIKSRLLSLFK</sequence>
<dbReference type="EMBL" id="CP001672">
    <property type="protein sequence ID" value="ACT48634.1"/>
    <property type="molecule type" value="Genomic_DNA"/>
</dbReference>
<keyword evidence="3" id="KW-1185">Reference proteome</keyword>
<gene>
    <name evidence="2" type="ordered locus">Mmol_1730</name>
</gene>
<dbReference type="Pfam" id="PF13640">
    <property type="entry name" value="2OG-FeII_Oxy_3"/>
    <property type="match status" value="1"/>
</dbReference>
<dbReference type="Proteomes" id="UP000002742">
    <property type="component" value="Chromosome"/>
</dbReference>
<evidence type="ECO:0000259" key="1">
    <source>
        <dbReference type="Pfam" id="PF13640"/>
    </source>
</evidence>
<dbReference type="HOGENOM" id="CLU_078769_1_0_4"/>
<feature type="domain" description="Prolyl 4-hydroxylase alpha subunit Fe(2+) 2OG dioxygenase" evidence="1">
    <location>
        <begin position="130"/>
        <end position="229"/>
    </location>
</feature>
<dbReference type="InterPro" id="IPR044862">
    <property type="entry name" value="Pro_4_hyd_alph_FE2OG_OXY"/>
</dbReference>
<proteinExistence type="predicted"/>
<name>C6WXI5_METML</name>
<evidence type="ECO:0000313" key="3">
    <source>
        <dbReference type="Proteomes" id="UP000002742"/>
    </source>
</evidence>
<dbReference type="eggNOG" id="COG3751">
    <property type="taxonomic scope" value="Bacteria"/>
</dbReference>
<organism evidence="2 3">
    <name type="scientific">Methylotenera mobilis (strain JLW8 / ATCC BAA-1282 / DSM 17540)</name>
    <dbReference type="NCBI Taxonomy" id="583345"/>
    <lineage>
        <taxon>Bacteria</taxon>
        <taxon>Pseudomonadati</taxon>
        <taxon>Pseudomonadota</taxon>
        <taxon>Betaproteobacteria</taxon>
        <taxon>Nitrosomonadales</taxon>
        <taxon>Methylophilaceae</taxon>
        <taxon>Methylotenera</taxon>
    </lineage>
</organism>